<dbReference type="EMBL" id="WHWC01000014">
    <property type="protein sequence ID" value="KAG8369997.1"/>
    <property type="molecule type" value="Genomic_DNA"/>
</dbReference>
<keyword evidence="5" id="KW-1185">Reference proteome</keyword>
<keyword evidence="2" id="KW-0804">Transcription</keyword>
<dbReference type="GO" id="GO:0003676">
    <property type="term" value="F:nucleic acid binding"/>
    <property type="evidence" value="ECO:0007669"/>
    <property type="project" value="InterPro"/>
</dbReference>
<evidence type="ECO:0000256" key="1">
    <source>
        <dbReference type="ARBA" id="ARBA00007692"/>
    </source>
</evidence>
<dbReference type="Gene3D" id="1.25.70.10">
    <property type="entry name" value="Transcription termination factor 3, mitochondrial"/>
    <property type="match status" value="1"/>
</dbReference>
<evidence type="ECO:0000256" key="2">
    <source>
        <dbReference type="ARBA" id="ARBA00022472"/>
    </source>
</evidence>
<dbReference type="Proteomes" id="UP000826271">
    <property type="component" value="Unassembled WGS sequence"/>
</dbReference>
<reference evidence="4" key="1">
    <citation type="submission" date="2019-10" db="EMBL/GenBank/DDBJ databases">
        <authorList>
            <person name="Zhang R."/>
            <person name="Pan Y."/>
            <person name="Wang J."/>
            <person name="Ma R."/>
            <person name="Yu S."/>
        </authorList>
    </citation>
    <scope>NUCLEOTIDE SEQUENCE</scope>
    <source>
        <strain evidence="4">LA-IB0</strain>
        <tissue evidence="4">Leaf</tissue>
    </source>
</reference>
<sequence>MISPKIEFFLSVGLSENEVRSLFVRVPNLFWRSLEKQIMPTFNYVKSLFDLNETDIEPMKRHPHVLFCDFESQLRPNVETLREAGVNNKRFREVVVQVKELGFKRLEFKFVLAVHALRSMTKSTWDSKLSIYKEWGWSEDEIISAFVKEPHSMVVSADKIKKVRDLLVNRMGFDSSIVLRRPDILSCSFEKRMKPRSLVYMALLEKGLIKRDTNIVSVFKCNESDFLKKFVHCYEEANPGLLKVYQKELAAATISDDVNPKPDRSFTGPCSTQLICRRATMKTSFDLQEDGGDDGDGLRFAEGRRQCFLFGEGATTTTL</sequence>
<evidence type="ECO:0000313" key="5">
    <source>
        <dbReference type="Proteomes" id="UP000826271"/>
    </source>
</evidence>
<comment type="caution">
    <text evidence="4">The sequence shown here is derived from an EMBL/GenBank/DDBJ whole genome shotgun (WGS) entry which is preliminary data.</text>
</comment>
<organism evidence="4 5">
    <name type="scientific">Buddleja alternifolia</name>
    <dbReference type="NCBI Taxonomy" id="168488"/>
    <lineage>
        <taxon>Eukaryota</taxon>
        <taxon>Viridiplantae</taxon>
        <taxon>Streptophyta</taxon>
        <taxon>Embryophyta</taxon>
        <taxon>Tracheophyta</taxon>
        <taxon>Spermatophyta</taxon>
        <taxon>Magnoliopsida</taxon>
        <taxon>eudicotyledons</taxon>
        <taxon>Gunneridae</taxon>
        <taxon>Pentapetalae</taxon>
        <taxon>asterids</taxon>
        <taxon>lamiids</taxon>
        <taxon>Lamiales</taxon>
        <taxon>Scrophulariaceae</taxon>
        <taxon>Buddlejeae</taxon>
        <taxon>Buddleja</taxon>
    </lineage>
</organism>
<dbReference type="InterPro" id="IPR038538">
    <property type="entry name" value="MTERF_sf"/>
</dbReference>
<dbReference type="SMART" id="SM00733">
    <property type="entry name" value="Mterf"/>
    <property type="match status" value="4"/>
</dbReference>
<dbReference type="PANTHER" id="PTHR13068">
    <property type="entry name" value="CGI-12 PROTEIN-RELATED"/>
    <property type="match status" value="1"/>
</dbReference>
<dbReference type="InterPro" id="IPR003690">
    <property type="entry name" value="MTERF"/>
</dbReference>
<protein>
    <submittedName>
        <fullName evidence="4">Uncharacterized protein</fullName>
    </submittedName>
</protein>
<keyword evidence="2" id="KW-0805">Transcription regulation</keyword>
<dbReference type="PANTHER" id="PTHR13068:SF166">
    <property type="entry name" value="TRANSCRIPTION TERMINATION FACTOR MTERF15, MITOCHONDRIAL-LIKE"/>
    <property type="match status" value="1"/>
</dbReference>
<keyword evidence="2" id="KW-0806">Transcription termination</keyword>
<comment type="similarity">
    <text evidence="1">Belongs to the mTERF family.</text>
</comment>
<evidence type="ECO:0000313" key="4">
    <source>
        <dbReference type="EMBL" id="KAG8369997.1"/>
    </source>
</evidence>
<keyword evidence="3" id="KW-0809">Transit peptide</keyword>
<name>A0AAV6WP06_9LAMI</name>
<evidence type="ECO:0000256" key="3">
    <source>
        <dbReference type="ARBA" id="ARBA00022946"/>
    </source>
</evidence>
<dbReference type="Pfam" id="PF02536">
    <property type="entry name" value="mTERF"/>
    <property type="match status" value="2"/>
</dbReference>
<proteinExistence type="inferred from homology"/>
<dbReference type="GO" id="GO:0006353">
    <property type="term" value="P:DNA-templated transcription termination"/>
    <property type="evidence" value="ECO:0007669"/>
    <property type="project" value="UniProtKB-KW"/>
</dbReference>
<dbReference type="AlphaFoldDB" id="A0AAV6WP06"/>
<dbReference type="FunFam" id="1.25.70.10:FF:000001">
    <property type="entry name" value="Mitochondrial transcription termination factor-like"/>
    <property type="match status" value="1"/>
</dbReference>
<accession>A0AAV6WP06</accession>
<gene>
    <name evidence="4" type="ORF">BUALT_Bualt14G0071800</name>
</gene>